<feature type="transmembrane region" description="Helical" evidence="1">
    <location>
        <begin position="12"/>
        <end position="31"/>
    </location>
</feature>
<keyword evidence="1" id="KW-1133">Transmembrane helix</keyword>
<dbReference type="AlphaFoldDB" id="A0AAV0W3G7"/>
<organism evidence="2 3">
    <name type="scientific">Macrosiphum euphorbiae</name>
    <name type="common">potato aphid</name>
    <dbReference type="NCBI Taxonomy" id="13131"/>
    <lineage>
        <taxon>Eukaryota</taxon>
        <taxon>Metazoa</taxon>
        <taxon>Ecdysozoa</taxon>
        <taxon>Arthropoda</taxon>
        <taxon>Hexapoda</taxon>
        <taxon>Insecta</taxon>
        <taxon>Pterygota</taxon>
        <taxon>Neoptera</taxon>
        <taxon>Paraneoptera</taxon>
        <taxon>Hemiptera</taxon>
        <taxon>Sternorrhyncha</taxon>
        <taxon>Aphidomorpha</taxon>
        <taxon>Aphidoidea</taxon>
        <taxon>Aphididae</taxon>
        <taxon>Macrosiphini</taxon>
        <taxon>Macrosiphum</taxon>
    </lineage>
</organism>
<protein>
    <submittedName>
        <fullName evidence="2">Uncharacterized protein</fullName>
    </submittedName>
</protein>
<comment type="caution">
    <text evidence="2">The sequence shown here is derived from an EMBL/GenBank/DDBJ whole genome shotgun (WGS) entry which is preliminary data.</text>
</comment>
<dbReference type="Proteomes" id="UP001160148">
    <property type="component" value="Unassembled WGS sequence"/>
</dbReference>
<sequence length="109" mass="13051">MTPYISHRSTFIIFIISINIVSVVCSLYEPIKENPVIDDNQRKFTYFNYLRAPSQYPAGSPLLQVENLKKLDVDQYYKAYYNDQYWSKYACQIHYYATRKNKYLNIIIL</sequence>
<gene>
    <name evidence="2" type="ORF">MEUPH1_LOCUS6827</name>
</gene>
<accession>A0AAV0W3G7</accession>
<dbReference type="EMBL" id="CARXXK010000001">
    <property type="protein sequence ID" value="CAI6350356.1"/>
    <property type="molecule type" value="Genomic_DNA"/>
</dbReference>
<evidence type="ECO:0000313" key="2">
    <source>
        <dbReference type="EMBL" id="CAI6350356.1"/>
    </source>
</evidence>
<keyword evidence="1" id="KW-0472">Membrane</keyword>
<evidence type="ECO:0000313" key="3">
    <source>
        <dbReference type="Proteomes" id="UP001160148"/>
    </source>
</evidence>
<evidence type="ECO:0000256" key="1">
    <source>
        <dbReference type="SAM" id="Phobius"/>
    </source>
</evidence>
<reference evidence="2 3" key="1">
    <citation type="submission" date="2023-01" db="EMBL/GenBank/DDBJ databases">
        <authorList>
            <person name="Whitehead M."/>
        </authorList>
    </citation>
    <scope>NUCLEOTIDE SEQUENCE [LARGE SCALE GENOMIC DNA]</scope>
</reference>
<name>A0AAV0W3G7_9HEMI</name>
<keyword evidence="1" id="KW-0812">Transmembrane</keyword>
<keyword evidence="3" id="KW-1185">Reference proteome</keyword>
<proteinExistence type="predicted"/>